<reference evidence="6 7" key="1">
    <citation type="submission" date="2019-09" db="EMBL/GenBank/DDBJ databases">
        <title>Genome sequencing of strain KACC 21233.</title>
        <authorList>
            <person name="Heo J."/>
            <person name="Kim S.-J."/>
            <person name="Kim J.-S."/>
            <person name="Hong S.-B."/>
            <person name="Kwon S.-W."/>
        </authorList>
    </citation>
    <scope>NUCLEOTIDE SEQUENCE [LARGE SCALE GENOMIC DNA]</scope>
    <source>
        <strain evidence="6 7">KACC 21233</strain>
    </source>
</reference>
<comment type="function">
    <text evidence="5">Involved in the formation of 2-(5''-phosphoribosyl)-3'-dephosphocoenzyme-A, the prosthetic group of the acyl-carrier protein of the malonate decarboxylase.</text>
</comment>
<name>A0A5C1YT77_9PROT</name>
<dbReference type="EC" id="2.4.2.52" evidence="5"/>
<dbReference type="InterPro" id="IPR017555">
    <property type="entry name" value="TriPribosyl-deP-CoA_syn"/>
</dbReference>
<gene>
    <name evidence="5 6" type="primary">mdcB</name>
    <name evidence="6" type="ORF">FLP30_11200</name>
</gene>
<dbReference type="GO" id="GO:0046917">
    <property type="term" value="F:triphosphoribosyl-dephospho-CoA synthase activity"/>
    <property type="evidence" value="ECO:0007669"/>
    <property type="project" value="UniProtKB-UniRule"/>
</dbReference>
<comment type="similarity">
    <text evidence="5">Belongs to the CitG/MdcB family.</text>
</comment>
<keyword evidence="4 5" id="KW-0067">ATP-binding</keyword>
<keyword evidence="6" id="KW-0328">Glycosyltransferase</keyword>
<accession>A0A5C1YT77</accession>
<evidence type="ECO:0000256" key="3">
    <source>
        <dbReference type="ARBA" id="ARBA00022741"/>
    </source>
</evidence>
<evidence type="ECO:0000256" key="5">
    <source>
        <dbReference type="HAMAP-Rule" id="MF_01883"/>
    </source>
</evidence>
<evidence type="ECO:0000313" key="7">
    <source>
        <dbReference type="Proteomes" id="UP000324536"/>
    </source>
</evidence>
<dbReference type="GO" id="GO:0051191">
    <property type="term" value="P:prosthetic group biosynthetic process"/>
    <property type="evidence" value="ECO:0007669"/>
    <property type="project" value="TreeGrafter"/>
</dbReference>
<evidence type="ECO:0000313" key="6">
    <source>
        <dbReference type="EMBL" id="QEO18217.1"/>
    </source>
</evidence>
<dbReference type="KEGG" id="acek:FLP30_11200"/>
<sequence>MTKRFAFQTAPSPESARRIAWLARACLLAEVQTWPKPGLVSHIDQGSHTDMTIAQFVSSAHAITPFFAQLYEAGSISAPLSRLREIGLAAERAMMDATGGINTHRGAIWALGLASAAAGRRATLGVPSACSDILRQHWGTEILATPPEEATHGGRMRRLHGAGGARIEAGWGFPTIRTVGVSALRQGRALRPGDPEAARVQCCMALIATLIDTNLLYRGGWKGLRFAQRHARHFLENGGVGQEAWRQEAAVIHSDFVKHRLSPGGAADGLALSLFLDRLDPAPPQQEAHRIADRINIQELDNGANSSDFSRPDLCGDDCGILRR</sequence>
<evidence type="ECO:0000256" key="1">
    <source>
        <dbReference type="ARBA" id="ARBA00001210"/>
    </source>
</evidence>
<dbReference type="Proteomes" id="UP000324536">
    <property type="component" value="Chromosome"/>
</dbReference>
<proteinExistence type="inferred from homology"/>
<protein>
    <recommendedName>
        <fullName evidence="5">Probable 2-(5''-triphosphoribosyl)-3'-dephosphocoenzyme-A synthase</fullName>
        <shortName evidence="5">2-(5''-triphosphoribosyl)-3'-dephospho-CoA synthase</shortName>
        <ecNumber evidence="5">2.4.2.52</ecNumber>
    </recommendedName>
</protein>
<dbReference type="InterPro" id="IPR002736">
    <property type="entry name" value="CitG"/>
</dbReference>
<dbReference type="EMBL" id="CP043506">
    <property type="protein sequence ID" value="QEO18217.1"/>
    <property type="molecule type" value="Genomic_DNA"/>
</dbReference>
<dbReference type="GO" id="GO:0016757">
    <property type="term" value="F:glycosyltransferase activity"/>
    <property type="evidence" value="ECO:0007669"/>
    <property type="project" value="UniProtKB-KW"/>
</dbReference>
<dbReference type="Gene3D" id="1.10.4200.10">
    <property type="entry name" value="Triphosphoribosyl-dephospho-CoA protein"/>
    <property type="match status" value="2"/>
</dbReference>
<keyword evidence="2 5" id="KW-0808">Transferase</keyword>
<dbReference type="AlphaFoldDB" id="A0A5C1YT77"/>
<dbReference type="HAMAP" id="MF_01883">
    <property type="entry name" value="MdcB"/>
    <property type="match status" value="1"/>
</dbReference>
<dbReference type="OrthoDB" id="114886at2"/>
<comment type="catalytic activity">
    <reaction evidence="1 5">
        <text>3'-dephospho-CoA + ATP = 2'-(5''-triphospho-alpha-D-ribosyl)-3'-dephospho-CoA + adenine</text>
        <dbReference type="Rhea" id="RHEA:15117"/>
        <dbReference type="ChEBI" id="CHEBI:16708"/>
        <dbReference type="ChEBI" id="CHEBI:30616"/>
        <dbReference type="ChEBI" id="CHEBI:57328"/>
        <dbReference type="ChEBI" id="CHEBI:61378"/>
        <dbReference type="EC" id="2.4.2.52"/>
    </reaction>
</comment>
<keyword evidence="7" id="KW-1185">Reference proteome</keyword>
<dbReference type="NCBIfam" id="TIGR03132">
    <property type="entry name" value="malonate_mdcB"/>
    <property type="match status" value="1"/>
</dbReference>
<dbReference type="PANTHER" id="PTHR30201:SF2">
    <property type="entry name" value="2-(5''-TRIPHOSPHORIBOSYL)-3'-DEPHOSPHOCOENZYME-A SYNTHASE"/>
    <property type="match status" value="1"/>
</dbReference>
<evidence type="ECO:0000256" key="4">
    <source>
        <dbReference type="ARBA" id="ARBA00022840"/>
    </source>
</evidence>
<keyword evidence="3 5" id="KW-0547">Nucleotide-binding</keyword>
<organism evidence="6 7">
    <name type="scientific">Acetobacter vaccinii</name>
    <dbReference type="NCBI Taxonomy" id="2592655"/>
    <lineage>
        <taxon>Bacteria</taxon>
        <taxon>Pseudomonadati</taxon>
        <taxon>Pseudomonadota</taxon>
        <taxon>Alphaproteobacteria</taxon>
        <taxon>Acetobacterales</taxon>
        <taxon>Acetobacteraceae</taxon>
        <taxon>Acetobacter</taxon>
    </lineage>
</organism>
<evidence type="ECO:0000256" key="2">
    <source>
        <dbReference type="ARBA" id="ARBA00022679"/>
    </source>
</evidence>
<dbReference type="RefSeq" id="WP_149279879.1">
    <property type="nucleotide sequence ID" value="NZ_CP043506.1"/>
</dbReference>
<dbReference type="GO" id="GO:0005524">
    <property type="term" value="F:ATP binding"/>
    <property type="evidence" value="ECO:0007669"/>
    <property type="project" value="UniProtKB-KW"/>
</dbReference>
<dbReference type="Pfam" id="PF01874">
    <property type="entry name" value="CitG"/>
    <property type="match status" value="1"/>
</dbReference>
<dbReference type="PANTHER" id="PTHR30201">
    <property type="entry name" value="TRIPHOSPHORIBOSYL-DEPHOSPHO-COA SYNTHASE"/>
    <property type="match status" value="1"/>
</dbReference>